<sequence>MGDNRYIKTEPWDQKELRNDGRQRNRKWYVDEWHGTRNRLDINTGPEFRQVGARKKTNKRSKIIGTPDCGGLVSHYECGAIEVQQTERENLSVCWHSHSLNGLTSRTGISVVFIAVVNLELTRCEMNTLLKALILIQQLKKVTETDRDRREKEAYDEVQKFDV</sequence>
<dbReference type="AlphaFoldDB" id="A0AAN8NYJ1"/>
<organism evidence="1 2">
    <name type="scientific">Polyplax serrata</name>
    <name type="common">Common mouse louse</name>
    <dbReference type="NCBI Taxonomy" id="468196"/>
    <lineage>
        <taxon>Eukaryota</taxon>
        <taxon>Metazoa</taxon>
        <taxon>Ecdysozoa</taxon>
        <taxon>Arthropoda</taxon>
        <taxon>Hexapoda</taxon>
        <taxon>Insecta</taxon>
        <taxon>Pterygota</taxon>
        <taxon>Neoptera</taxon>
        <taxon>Paraneoptera</taxon>
        <taxon>Psocodea</taxon>
        <taxon>Troctomorpha</taxon>
        <taxon>Phthiraptera</taxon>
        <taxon>Anoplura</taxon>
        <taxon>Polyplacidae</taxon>
        <taxon>Polyplax</taxon>
    </lineage>
</organism>
<comment type="caution">
    <text evidence="1">The sequence shown here is derived from an EMBL/GenBank/DDBJ whole genome shotgun (WGS) entry which is preliminary data.</text>
</comment>
<protein>
    <submittedName>
        <fullName evidence="1">Uncharacterized protein</fullName>
    </submittedName>
</protein>
<dbReference type="EMBL" id="JAWJWE010000036">
    <property type="protein sequence ID" value="KAK6628429.1"/>
    <property type="molecule type" value="Genomic_DNA"/>
</dbReference>
<evidence type="ECO:0000313" key="1">
    <source>
        <dbReference type="EMBL" id="KAK6628429.1"/>
    </source>
</evidence>
<name>A0AAN8NYJ1_POLSC</name>
<reference evidence="1 2" key="1">
    <citation type="submission" date="2023-10" db="EMBL/GenBank/DDBJ databases">
        <title>Genomes of two closely related lineages of the louse Polyplax serrata with different host specificities.</title>
        <authorList>
            <person name="Martinu J."/>
            <person name="Tarabai H."/>
            <person name="Stefka J."/>
            <person name="Hypsa V."/>
        </authorList>
    </citation>
    <scope>NUCLEOTIDE SEQUENCE [LARGE SCALE GENOMIC DNA]</scope>
    <source>
        <strain evidence="1">HR10_N</strain>
    </source>
</reference>
<dbReference type="Proteomes" id="UP001372834">
    <property type="component" value="Unassembled WGS sequence"/>
</dbReference>
<accession>A0AAN8NYJ1</accession>
<proteinExistence type="predicted"/>
<evidence type="ECO:0000313" key="2">
    <source>
        <dbReference type="Proteomes" id="UP001372834"/>
    </source>
</evidence>
<gene>
    <name evidence="1" type="ORF">RUM43_002243</name>
</gene>